<keyword evidence="5" id="KW-0464">Manganese</keyword>
<evidence type="ECO:0000313" key="9">
    <source>
        <dbReference type="Proteomes" id="UP000310458"/>
    </source>
</evidence>
<feature type="binding site" evidence="5">
    <location>
        <position position="158"/>
    </location>
    <ligand>
        <name>Mg(2+)</name>
        <dbReference type="ChEBI" id="CHEBI:18420"/>
        <label>1</label>
    </ligand>
</feature>
<feature type="site" description="Important for catalytic activity" evidence="6">
    <location>
        <position position="229"/>
    </location>
</feature>
<evidence type="ECO:0000259" key="7">
    <source>
        <dbReference type="Pfam" id="PF03372"/>
    </source>
</evidence>
<dbReference type="NCBIfam" id="TIGR00633">
    <property type="entry name" value="xth"/>
    <property type="match status" value="1"/>
</dbReference>
<dbReference type="OrthoDB" id="9803914at2"/>
<accession>A0A5R9BHZ4</accession>
<sequence length="270" mass="30645">MKIATWNVNSMRARADRLEAWLEKSDVDVLAIQETKCKNDNFPWELFEHNGYDVAHFGFSQWNGVAIASRVGLKDVQRTFPDQPAFGKNGKDPIQEARAIGATCSGVRLWSLYVPNGRARDDEHMVYKLDWLRQLRQQAQAWLAENPEAQIVLAGDWNIAPEDDDVWDMDFFEKNELTHVTQPERDVFQEFLDAGYADVVRPHAPGPGVYTFWDYTSLRFQKRQGMRIDFHLASPALAARVGNAYVDKGEVGPGRSISVSAGLFPWAASR</sequence>
<keyword evidence="2 5" id="KW-0479">Metal-binding</keyword>
<dbReference type="RefSeq" id="WP_138251959.1">
    <property type="nucleotide sequence ID" value="NZ_VAVZ01000004.1"/>
</dbReference>
<evidence type="ECO:0000256" key="3">
    <source>
        <dbReference type="ARBA" id="ARBA00022801"/>
    </source>
</evidence>
<feature type="binding site" evidence="5">
    <location>
        <position position="7"/>
    </location>
    <ligand>
        <name>Mg(2+)</name>
        <dbReference type="ChEBI" id="CHEBI:18420"/>
        <label>1</label>
    </ligand>
</feature>
<dbReference type="GO" id="GO:0046872">
    <property type="term" value="F:metal ion binding"/>
    <property type="evidence" value="ECO:0007669"/>
    <property type="project" value="UniProtKB-KW"/>
</dbReference>
<reference evidence="8 9" key="1">
    <citation type="submission" date="2019-05" db="EMBL/GenBank/DDBJ databases">
        <title>Nesterenkonia sp. GY074 isolated from the Southern Atlantic Ocean.</title>
        <authorList>
            <person name="Zhang G."/>
        </authorList>
    </citation>
    <scope>NUCLEOTIDE SEQUENCE [LARGE SCALE GENOMIC DNA]</scope>
    <source>
        <strain evidence="8 9">GY074</strain>
    </source>
</reference>
<evidence type="ECO:0000256" key="2">
    <source>
        <dbReference type="ARBA" id="ARBA00022723"/>
    </source>
</evidence>
<organism evidence="8 9">
    <name type="scientific">Nesterenkonia salmonea</name>
    <dbReference type="NCBI Taxonomy" id="1804987"/>
    <lineage>
        <taxon>Bacteria</taxon>
        <taxon>Bacillati</taxon>
        <taxon>Actinomycetota</taxon>
        <taxon>Actinomycetes</taxon>
        <taxon>Micrococcales</taxon>
        <taxon>Micrococcaceae</taxon>
        <taxon>Nesterenkonia</taxon>
    </lineage>
</organism>
<dbReference type="AlphaFoldDB" id="A0A5R9BHZ4"/>
<dbReference type="InterPro" id="IPR036691">
    <property type="entry name" value="Endo/exonu/phosph_ase_sf"/>
</dbReference>
<proteinExistence type="inferred from homology"/>
<dbReference type="Proteomes" id="UP000310458">
    <property type="component" value="Unassembled WGS sequence"/>
</dbReference>
<gene>
    <name evidence="8" type="primary">xth</name>
    <name evidence="8" type="ORF">FEF26_02495</name>
</gene>
<dbReference type="PROSITE" id="PS51435">
    <property type="entry name" value="AP_NUCLEASE_F1_4"/>
    <property type="match status" value="1"/>
</dbReference>
<protein>
    <submittedName>
        <fullName evidence="8">Exodeoxyribonuclease III</fullName>
        <ecNumber evidence="8">3.1.11.2</ecNumber>
    </submittedName>
</protein>
<dbReference type="InterPro" id="IPR037493">
    <property type="entry name" value="ExoIII-like"/>
</dbReference>
<dbReference type="CDD" id="cd09086">
    <property type="entry name" value="ExoIII-like_AP-endo"/>
    <property type="match status" value="1"/>
</dbReference>
<comment type="similarity">
    <text evidence="1">Belongs to the DNA repair enzymes AP/ExoA family.</text>
</comment>
<dbReference type="SUPFAM" id="SSF56219">
    <property type="entry name" value="DNase I-like"/>
    <property type="match status" value="1"/>
</dbReference>
<dbReference type="EC" id="3.1.11.2" evidence="8"/>
<dbReference type="PANTHER" id="PTHR43250:SF2">
    <property type="entry name" value="EXODEOXYRIBONUCLEASE III"/>
    <property type="match status" value="1"/>
</dbReference>
<dbReference type="GO" id="GO:0008311">
    <property type="term" value="F:double-stranded DNA 3'-5' DNA exonuclease activity"/>
    <property type="evidence" value="ECO:0007669"/>
    <property type="project" value="UniProtKB-EC"/>
</dbReference>
<dbReference type="Pfam" id="PF03372">
    <property type="entry name" value="Exo_endo_phos"/>
    <property type="match status" value="1"/>
</dbReference>
<dbReference type="InterPro" id="IPR005135">
    <property type="entry name" value="Endo/exonuclease/phosphatase"/>
</dbReference>
<evidence type="ECO:0000256" key="6">
    <source>
        <dbReference type="PIRSR" id="PIRSR604808-3"/>
    </source>
</evidence>
<evidence type="ECO:0000313" key="8">
    <source>
        <dbReference type="EMBL" id="TLP99772.1"/>
    </source>
</evidence>
<dbReference type="EMBL" id="VAVZ01000004">
    <property type="protein sequence ID" value="TLP99772.1"/>
    <property type="molecule type" value="Genomic_DNA"/>
</dbReference>
<evidence type="ECO:0000256" key="1">
    <source>
        <dbReference type="ARBA" id="ARBA00007092"/>
    </source>
</evidence>
<feature type="binding site" evidence="5">
    <location>
        <position position="156"/>
    </location>
    <ligand>
        <name>Mg(2+)</name>
        <dbReference type="ChEBI" id="CHEBI:18420"/>
        <label>1</label>
    </ligand>
</feature>
<dbReference type="Gene3D" id="3.60.10.10">
    <property type="entry name" value="Endonuclease/exonuclease/phosphatase"/>
    <property type="match status" value="1"/>
</dbReference>
<dbReference type="GO" id="GO:0006281">
    <property type="term" value="P:DNA repair"/>
    <property type="evidence" value="ECO:0007669"/>
    <property type="project" value="InterPro"/>
</dbReference>
<keyword evidence="3 8" id="KW-0378">Hydrolase</keyword>
<feature type="domain" description="Endonuclease/exonuclease/phosphatase" evidence="7">
    <location>
        <begin position="4"/>
        <end position="248"/>
    </location>
</feature>
<evidence type="ECO:0000256" key="5">
    <source>
        <dbReference type="PIRSR" id="PIRSR604808-2"/>
    </source>
</evidence>
<keyword evidence="9" id="KW-1185">Reference proteome</keyword>
<feature type="non-terminal residue" evidence="8">
    <location>
        <position position="270"/>
    </location>
</feature>
<feature type="binding site" evidence="5">
    <location>
        <position position="34"/>
    </location>
    <ligand>
        <name>Mg(2+)</name>
        <dbReference type="ChEBI" id="CHEBI:18420"/>
        <label>1</label>
    </ligand>
</feature>
<feature type="site" description="Transition state stabilizer" evidence="6">
    <location>
        <position position="158"/>
    </location>
</feature>
<evidence type="ECO:0000256" key="4">
    <source>
        <dbReference type="ARBA" id="ARBA00022842"/>
    </source>
</evidence>
<name>A0A5R9BHZ4_9MICC</name>
<dbReference type="NCBIfam" id="TIGR00195">
    <property type="entry name" value="exoDNase_III"/>
    <property type="match status" value="1"/>
</dbReference>
<dbReference type="PANTHER" id="PTHR43250">
    <property type="entry name" value="EXODEOXYRIBONUCLEASE III"/>
    <property type="match status" value="1"/>
</dbReference>
<comment type="cofactor">
    <cofactor evidence="5">
        <name>Mg(2+)</name>
        <dbReference type="ChEBI" id="CHEBI:18420"/>
    </cofactor>
    <cofactor evidence="5">
        <name>Mn(2+)</name>
        <dbReference type="ChEBI" id="CHEBI:29035"/>
    </cofactor>
    <text evidence="5">Probably binds two magnesium or manganese ions per subunit.</text>
</comment>
<keyword evidence="4 5" id="KW-0460">Magnesium</keyword>
<dbReference type="InterPro" id="IPR004808">
    <property type="entry name" value="AP_endonuc_1"/>
</dbReference>
<comment type="caution">
    <text evidence="8">The sequence shown here is derived from an EMBL/GenBank/DDBJ whole genome shotgun (WGS) entry which is preliminary data.</text>
</comment>